<reference evidence="2 3" key="1">
    <citation type="journal article" date="2019" name="G3 (Bethesda)">
        <title>Sequencing of a Wild Apple (Malus baccata) Genome Unravels the Differences Between Cultivated and Wild Apple Species Regarding Disease Resistance and Cold Tolerance.</title>
        <authorList>
            <person name="Chen X."/>
        </authorList>
    </citation>
    <scope>NUCLEOTIDE SEQUENCE [LARGE SCALE GENOMIC DNA]</scope>
    <source>
        <strain evidence="3">cv. Shandingzi</strain>
        <tissue evidence="2">Leaves</tissue>
    </source>
</reference>
<dbReference type="Proteomes" id="UP000315295">
    <property type="component" value="Unassembled WGS sequence"/>
</dbReference>
<keyword evidence="3" id="KW-1185">Reference proteome</keyword>
<gene>
    <name evidence="2" type="ORF">C1H46_004300</name>
</gene>
<sequence length="67" mass="7489">MAEDNEKMEGSDEGDGCFGKKNLIPDDAFSLESKYYIRVSNPIPSISGIELLILHGSHNIVHSRLNW</sequence>
<feature type="compositionally biased region" description="Basic and acidic residues" evidence="1">
    <location>
        <begin position="1"/>
        <end position="10"/>
    </location>
</feature>
<evidence type="ECO:0000313" key="2">
    <source>
        <dbReference type="EMBL" id="TQE10130.1"/>
    </source>
</evidence>
<evidence type="ECO:0000313" key="3">
    <source>
        <dbReference type="Proteomes" id="UP000315295"/>
    </source>
</evidence>
<organism evidence="2 3">
    <name type="scientific">Malus baccata</name>
    <name type="common">Siberian crab apple</name>
    <name type="synonym">Pyrus baccata</name>
    <dbReference type="NCBI Taxonomy" id="106549"/>
    <lineage>
        <taxon>Eukaryota</taxon>
        <taxon>Viridiplantae</taxon>
        <taxon>Streptophyta</taxon>
        <taxon>Embryophyta</taxon>
        <taxon>Tracheophyta</taxon>
        <taxon>Spermatophyta</taxon>
        <taxon>Magnoliopsida</taxon>
        <taxon>eudicotyledons</taxon>
        <taxon>Gunneridae</taxon>
        <taxon>Pentapetalae</taxon>
        <taxon>rosids</taxon>
        <taxon>fabids</taxon>
        <taxon>Rosales</taxon>
        <taxon>Rosaceae</taxon>
        <taxon>Amygdaloideae</taxon>
        <taxon>Maleae</taxon>
        <taxon>Malus</taxon>
    </lineage>
</organism>
<feature type="region of interest" description="Disordered" evidence="1">
    <location>
        <begin position="1"/>
        <end position="20"/>
    </location>
</feature>
<protein>
    <submittedName>
        <fullName evidence="2">Uncharacterized protein</fullName>
    </submittedName>
</protein>
<accession>A0A540NHZ0</accession>
<dbReference type="EMBL" id="VIEB01000048">
    <property type="protein sequence ID" value="TQE10130.1"/>
    <property type="molecule type" value="Genomic_DNA"/>
</dbReference>
<comment type="caution">
    <text evidence="2">The sequence shown here is derived from an EMBL/GenBank/DDBJ whole genome shotgun (WGS) entry which is preliminary data.</text>
</comment>
<dbReference type="AlphaFoldDB" id="A0A540NHZ0"/>
<proteinExistence type="predicted"/>
<name>A0A540NHZ0_MALBA</name>
<evidence type="ECO:0000256" key="1">
    <source>
        <dbReference type="SAM" id="MobiDB-lite"/>
    </source>
</evidence>